<dbReference type="Proteomes" id="UP000193711">
    <property type="component" value="Unassembled WGS sequence"/>
</dbReference>
<evidence type="ECO:0000256" key="1">
    <source>
        <dbReference type="ARBA" id="ARBA00004141"/>
    </source>
</evidence>
<reference evidence="9" key="1">
    <citation type="submission" date="2017-04" db="EMBL/GenBank/DDBJ databases">
        <authorList>
            <person name="Varghese N."/>
            <person name="Submissions S."/>
        </authorList>
    </citation>
    <scope>NUCLEOTIDE SEQUENCE [LARGE SCALE GENOMIC DNA]</scope>
    <source>
        <strain evidence="9">VKM Ac-2121</strain>
    </source>
</reference>
<dbReference type="InterPro" id="IPR010432">
    <property type="entry name" value="RDD"/>
</dbReference>
<feature type="transmembrane region" description="Helical" evidence="6">
    <location>
        <begin position="149"/>
        <end position="169"/>
    </location>
</feature>
<accession>A0A1X7N7I7</accession>
<keyword evidence="4 6" id="KW-0472">Membrane</keyword>
<dbReference type="STRING" id="1891671.SAMN06295885_0869"/>
<name>A0A1X7N7I7_9MICO</name>
<evidence type="ECO:0000256" key="5">
    <source>
        <dbReference type="SAM" id="MobiDB-lite"/>
    </source>
</evidence>
<keyword evidence="2 6" id="KW-0812">Transmembrane</keyword>
<dbReference type="Pfam" id="PF06271">
    <property type="entry name" value="RDD"/>
    <property type="match status" value="1"/>
</dbReference>
<feature type="transmembrane region" description="Helical" evidence="6">
    <location>
        <begin position="59"/>
        <end position="80"/>
    </location>
</feature>
<keyword evidence="9" id="KW-1185">Reference proteome</keyword>
<evidence type="ECO:0000256" key="3">
    <source>
        <dbReference type="ARBA" id="ARBA00022989"/>
    </source>
</evidence>
<evidence type="ECO:0000256" key="4">
    <source>
        <dbReference type="ARBA" id="ARBA00023136"/>
    </source>
</evidence>
<comment type="subcellular location">
    <subcellularLocation>
        <location evidence="1">Membrane</location>
        <topology evidence="1">Multi-pass membrane protein</topology>
    </subcellularLocation>
</comment>
<dbReference type="EMBL" id="FXBM01000001">
    <property type="protein sequence ID" value="SMH33453.1"/>
    <property type="molecule type" value="Genomic_DNA"/>
</dbReference>
<evidence type="ECO:0000313" key="8">
    <source>
        <dbReference type="EMBL" id="SMH33453.1"/>
    </source>
</evidence>
<evidence type="ECO:0000313" key="9">
    <source>
        <dbReference type="Proteomes" id="UP000193711"/>
    </source>
</evidence>
<protein>
    <submittedName>
        <fullName evidence="8">Uncharacterized membrane protein YckC, RDD family</fullName>
    </submittedName>
</protein>
<gene>
    <name evidence="8" type="ORF">SAMN06295885_0869</name>
</gene>
<dbReference type="PANTHER" id="PTHR38480">
    <property type="entry name" value="SLR0254 PROTEIN"/>
    <property type="match status" value="1"/>
</dbReference>
<feature type="region of interest" description="Disordered" evidence="5">
    <location>
        <begin position="295"/>
        <end position="324"/>
    </location>
</feature>
<dbReference type="AlphaFoldDB" id="A0A1X7N7I7"/>
<dbReference type="GO" id="GO:0016020">
    <property type="term" value="C:membrane"/>
    <property type="evidence" value="ECO:0007669"/>
    <property type="project" value="UniProtKB-SubCell"/>
</dbReference>
<feature type="transmembrane region" description="Helical" evidence="6">
    <location>
        <begin position="92"/>
        <end position="113"/>
    </location>
</feature>
<dbReference type="PANTHER" id="PTHR38480:SF1">
    <property type="entry name" value="SLR0254 PROTEIN"/>
    <property type="match status" value="1"/>
</dbReference>
<evidence type="ECO:0000256" key="6">
    <source>
        <dbReference type="SAM" id="Phobius"/>
    </source>
</evidence>
<keyword evidence="3 6" id="KW-1133">Transmembrane helix</keyword>
<feature type="domain" description="RDD" evidence="7">
    <location>
        <begin position="59"/>
        <end position="182"/>
    </location>
</feature>
<evidence type="ECO:0000256" key="2">
    <source>
        <dbReference type="ARBA" id="ARBA00022692"/>
    </source>
</evidence>
<sequence length="324" mass="33387">MIAGAFRARARPFVAVAGTGTAGRSTMGGQRIDERDDSGLITGEAIALDVPVTSFVLRASGAIIDLLAEFVLAFGLLYLVAALAGEGGLDDAALAAVGIAALVVSLVLVPVAVETATRGRSLGKLAVGARIVRDDGGAIGFRHALVRGLTGVLEIVMTAGGLAAVVGLLSQRSRRLGDILAGTHSQLERVPRVAPLQVEVPAPLLGWAATADAARLPDALARRLAQFLRQRGGMTEPSRSQLAASLADEAAAFVSPIPNAPAEDFLLAVAALRRAREERALRLADQRLARLGPVLASAPRGFPQRERPAPALRDQPAPGGDGSL</sequence>
<organism evidence="8 9">
    <name type="scientific">Rathayibacter oskolensis</name>
    <dbReference type="NCBI Taxonomy" id="1891671"/>
    <lineage>
        <taxon>Bacteria</taxon>
        <taxon>Bacillati</taxon>
        <taxon>Actinomycetota</taxon>
        <taxon>Actinomycetes</taxon>
        <taxon>Micrococcales</taxon>
        <taxon>Microbacteriaceae</taxon>
        <taxon>Rathayibacter</taxon>
    </lineage>
</organism>
<proteinExistence type="predicted"/>
<evidence type="ECO:0000259" key="7">
    <source>
        <dbReference type="Pfam" id="PF06271"/>
    </source>
</evidence>